<evidence type="ECO:0000256" key="1">
    <source>
        <dbReference type="SAM" id="Phobius"/>
    </source>
</evidence>
<dbReference type="RefSeq" id="WP_115949111.1">
    <property type="nucleotide sequence ID" value="NZ_QNVS01000006.1"/>
</dbReference>
<keyword evidence="3" id="KW-1185">Reference proteome</keyword>
<dbReference type="Proteomes" id="UP000256512">
    <property type="component" value="Unassembled WGS sequence"/>
</dbReference>
<accession>A0A3D9BSP7</accession>
<feature type="transmembrane region" description="Helical" evidence="1">
    <location>
        <begin position="77"/>
        <end position="93"/>
    </location>
</feature>
<gene>
    <name evidence="2" type="ORF">DRF62_03495</name>
</gene>
<comment type="caution">
    <text evidence="2">The sequence shown here is derived from an EMBL/GenBank/DDBJ whole genome shotgun (WGS) entry which is preliminary data.</text>
</comment>
<keyword evidence="1" id="KW-0812">Transmembrane</keyword>
<evidence type="ECO:0000313" key="2">
    <source>
        <dbReference type="EMBL" id="REC56381.1"/>
    </source>
</evidence>
<keyword evidence="1" id="KW-0472">Membrane</keyword>
<feature type="transmembrane region" description="Helical" evidence="1">
    <location>
        <begin position="99"/>
        <end position="118"/>
    </location>
</feature>
<reference evidence="2 3" key="1">
    <citation type="journal article" date="2006" name="Int. J. Syst. Evol. Microbiol.">
        <title>Chryseobacterium piscium sp. nov., isolated from fish of the South Atlantic Ocean off South Africa.</title>
        <authorList>
            <person name="de Beer H."/>
            <person name="Hugo C.J."/>
            <person name="Jooste P.J."/>
            <person name="Vancanneyt M."/>
            <person name="Coenye T."/>
            <person name="Vandamme P."/>
        </authorList>
    </citation>
    <scope>NUCLEOTIDE SEQUENCE [LARGE SCALE GENOMIC DNA]</scope>
    <source>
        <strain evidence="2 3">CCUG 51923</strain>
    </source>
</reference>
<proteinExistence type="predicted"/>
<organism evidence="2 3">
    <name type="scientific">Chryseobacterium piscium</name>
    <dbReference type="NCBI Taxonomy" id="333702"/>
    <lineage>
        <taxon>Bacteria</taxon>
        <taxon>Pseudomonadati</taxon>
        <taxon>Bacteroidota</taxon>
        <taxon>Flavobacteriia</taxon>
        <taxon>Flavobacteriales</taxon>
        <taxon>Weeksellaceae</taxon>
        <taxon>Chryseobacterium group</taxon>
        <taxon>Chryseobacterium</taxon>
    </lineage>
</organism>
<feature type="transmembrane region" description="Helical" evidence="1">
    <location>
        <begin position="152"/>
        <end position="173"/>
    </location>
</feature>
<dbReference type="EMBL" id="QNVS01000006">
    <property type="protein sequence ID" value="REC56381.1"/>
    <property type="molecule type" value="Genomic_DNA"/>
</dbReference>
<dbReference type="AlphaFoldDB" id="A0A3D9BSP7"/>
<sequence>MSVNKRLLEEKSSQELEEYIKSENKFVPEANQYAYEILKSRGRIFTDEENERFSTTVINKNNTDTAVHSNYKKAAEFLYISAFLGIGNLIWKYDTLHNGFEIFIAIIVLAFGFTLAYFTSKGIEWFKYLLLVLFGLGILGIPFIISNIKIDPVIGIINIVQMILQIWGLVLLFKIPKAVDNSQPV</sequence>
<name>A0A3D9BSP7_9FLAO</name>
<evidence type="ECO:0000313" key="3">
    <source>
        <dbReference type="Proteomes" id="UP000256512"/>
    </source>
</evidence>
<keyword evidence="1" id="KW-1133">Transmembrane helix</keyword>
<feature type="transmembrane region" description="Helical" evidence="1">
    <location>
        <begin position="125"/>
        <end position="146"/>
    </location>
</feature>
<protein>
    <submittedName>
        <fullName evidence="2">Uncharacterized protein</fullName>
    </submittedName>
</protein>